<sequence>MTVSIRPVLSGADRKAFVDLAWRIYGDDPAWVPPLKSEVHGLIAERGSNPWFEHGEAAFWLAERDGVPVGRVSAQVDRLVQERRPGLGQWGFFDYVDDPSVGAALIATAEAWLRGKGMTIAQGPLSLGIWDEPGLLVSGFDTRPTVMMGHHRAWFERDVLAAGYRGVRDLHAWELDISKPFPPLVQRIVAAGEKGGRIRIREIDKARFAQEAALVLSILNEAWSENWGFVPLTDAEVAYVGKKLKPIVFADLVRIAEYDGEPVAFMITLPDVNELTADLDGRLFPFGWAKLLWRLRKPKVSRMRVPLMGVRTHLQGTRAASMMAFMMIEYIRRASVANYGATRGEIGWILEDNEPMRSIAKAIDSEISRTYRIFEKPL</sequence>
<evidence type="ECO:0000313" key="2">
    <source>
        <dbReference type="Proteomes" id="UP000515292"/>
    </source>
</evidence>
<dbReference type="Gene3D" id="3.40.630.30">
    <property type="match status" value="1"/>
</dbReference>
<dbReference type="GO" id="GO:0016740">
    <property type="term" value="F:transferase activity"/>
    <property type="evidence" value="ECO:0007669"/>
    <property type="project" value="UniProtKB-KW"/>
</dbReference>
<dbReference type="InterPro" id="IPR016181">
    <property type="entry name" value="Acyl_CoA_acyltransferase"/>
</dbReference>
<name>A0A7G5IKJ9_9SPHN</name>
<dbReference type="InterPro" id="IPR039968">
    <property type="entry name" value="BcerS-like"/>
</dbReference>
<reference evidence="1 2" key="1">
    <citation type="submission" date="2020-07" db="EMBL/GenBank/DDBJ databases">
        <title>Complete genome sequence for Sandaracinobacter sp. M6.</title>
        <authorList>
            <person name="Tang Y."/>
            <person name="Liu Q."/>
            <person name="Guo Z."/>
            <person name="Lei P."/>
            <person name="Huang B."/>
        </authorList>
    </citation>
    <scope>NUCLEOTIDE SEQUENCE [LARGE SCALE GENOMIC DNA]</scope>
    <source>
        <strain evidence="1 2">M6</strain>
    </source>
</reference>
<dbReference type="PANTHER" id="PTHR41368">
    <property type="entry name" value="PROTEIN YGHO"/>
    <property type="match status" value="1"/>
</dbReference>
<organism evidence="1 2">
    <name type="scientific">Sandaracinobacteroides saxicola</name>
    <dbReference type="NCBI Taxonomy" id="2759707"/>
    <lineage>
        <taxon>Bacteria</taxon>
        <taxon>Pseudomonadati</taxon>
        <taxon>Pseudomonadota</taxon>
        <taxon>Alphaproteobacteria</taxon>
        <taxon>Sphingomonadales</taxon>
        <taxon>Sphingosinicellaceae</taxon>
        <taxon>Sandaracinobacteroides</taxon>
    </lineage>
</organism>
<protein>
    <submittedName>
        <fullName evidence="1">N-acetyltransferase</fullName>
    </submittedName>
</protein>
<dbReference type="RefSeq" id="WP_182297714.1">
    <property type="nucleotide sequence ID" value="NZ_CP059851.1"/>
</dbReference>
<evidence type="ECO:0000313" key="1">
    <source>
        <dbReference type="EMBL" id="QMW23891.1"/>
    </source>
</evidence>
<dbReference type="SUPFAM" id="SSF55729">
    <property type="entry name" value="Acyl-CoA N-acyltransferases (Nat)"/>
    <property type="match status" value="1"/>
</dbReference>
<dbReference type="EMBL" id="CP059851">
    <property type="protein sequence ID" value="QMW23891.1"/>
    <property type="molecule type" value="Genomic_DNA"/>
</dbReference>
<keyword evidence="2" id="KW-1185">Reference proteome</keyword>
<accession>A0A7G5IKJ9</accession>
<keyword evidence="1" id="KW-0808">Transferase</keyword>
<dbReference type="PANTHER" id="PTHR41368:SF1">
    <property type="entry name" value="PROTEIN YGHO"/>
    <property type="match status" value="1"/>
</dbReference>
<dbReference type="Proteomes" id="UP000515292">
    <property type="component" value="Chromosome"/>
</dbReference>
<gene>
    <name evidence="1" type="ORF">H3309_05305</name>
</gene>
<dbReference type="AlphaFoldDB" id="A0A7G5IKJ9"/>
<dbReference type="KEGG" id="sand:H3309_05305"/>
<proteinExistence type="predicted"/>